<feature type="region of interest" description="Disordered" evidence="1">
    <location>
        <begin position="3994"/>
        <end position="4028"/>
    </location>
</feature>
<feature type="region of interest" description="Disordered" evidence="1">
    <location>
        <begin position="1749"/>
        <end position="1791"/>
    </location>
</feature>
<feature type="compositionally biased region" description="Basic and acidic residues" evidence="1">
    <location>
        <begin position="2685"/>
        <end position="2699"/>
    </location>
</feature>
<keyword evidence="3" id="KW-1185">Reference proteome</keyword>
<organism evidence="2 3">
    <name type="scientific">Cystoisospora suis</name>
    <dbReference type="NCBI Taxonomy" id="483139"/>
    <lineage>
        <taxon>Eukaryota</taxon>
        <taxon>Sar</taxon>
        <taxon>Alveolata</taxon>
        <taxon>Apicomplexa</taxon>
        <taxon>Conoidasida</taxon>
        <taxon>Coccidia</taxon>
        <taxon>Eucoccidiorida</taxon>
        <taxon>Eimeriorina</taxon>
        <taxon>Sarcocystidae</taxon>
        <taxon>Cystoisospora</taxon>
    </lineage>
</organism>
<feature type="region of interest" description="Disordered" evidence="1">
    <location>
        <begin position="227"/>
        <end position="247"/>
    </location>
</feature>
<feature type="compositionally biased region" description="Basic and acidic residues" evidence="1">
    <location>
        <begin position="1391"/>
        <end position="1414"/>
    </location>
</feature>
<accession>A0A2C6KKU5</accession>
<feature type="compositionally biased region" description="Polar residues" evidence="1">
    <location>
        <begin position="1339"/>
        <end position="1351"/>
    </location>
</feature>
<feature type="compositionally biased region" description="Basic residues" evidence="1">
    <location>
        <begin position="655"/>
        <end position="664"/>
    </location>
</feature>
<protein>
    <submittedName>
        <fullName evidence="2">Uncharacterized protein</fullName>
    </submittedName>
</protein>
<feature type="compositionally biased region" description="Basic and acidic residues" evidence="1">
    <location>
        <begin position="387"/>
        <end position="399"/>
    </location>
</feature>
<feature type="compositionally biased region" description="Polar residues" evidence="1">
    <location>
        <begin position="1568"/>
        <end position="1587"/>
    </location>
</feature>
<gene>
    <name evidence="2" type="ORF">CSUI_009143</name>
</gene>
<feature type="region of interest" description="Disordered" evidence="1">
    <location>
        <begin position="2201"/>
        <end position="2221"/>
    </location>
</feature>
<sequence length="4028" mass="432439">MQSDTPRAPAAPRFHSQTQAVSTTFQQRRNVLVGWRDSRVTGWSSPAISFVPLPHERTPRLCGECLDGEAESGERAGVDDENFSLRRRPHLGLGETGSLDWNAVEQIHSDCALTKHLVCRPTRREMVQTGLGEASSQQATSTNLSPPLSPVTGGMDGAVEAGSPLRSSAGGVGASFRPLDAEVQPLLARSPHQWVSIEQAAMQLDFHRENEWKRCAAYAFAQQGTCRAKDRQNSAGRQSAGEPADGARRCNVKSFSRCTPNPSSKYLPERASGRAARKIAGKSFGDRHRTRFSLSAAIDFSETEGAPANEADCSDEDRSWAGRQDILLTGAYEEGCKHSCDVDAGAETASSPAEERQKQKISGLSTEIPPCSSGEDDGPVRVQEGCVGKERQSTAEKEAGGPGPQQAQCNSSVVYEVRHVPPSRQGVCSRKNGAGQPVSFFSSASLLHDNGDSADPLLESQVLHRDGGSSDTQTPVTRAEAPERKCNDSNGVYLDSKPQLSEASEKEKPASPTAPDCPPAADNSRESVSGLGNSIQNEAPASSPSRSVRCGSFEQDGGTCTVGIAYLDGGFSGVSAVKDQHDWLVNVIDDAHSDQLGDSERAERTASAVTEEDKLCDHRVQKACDSLGRAGFRGVLSGSHVIAGTLTSPPSGTRTARRTKRGRAHIPELRSHKRDNAPEPQRNLWSERTNHRRATFLRASIIDGELSVERETAKRHNDVSGTVAQAGNQEGLLDVRGPPVSQRSLRDGDSDFGSEEHGLCDSARKKAKVPTACCSGLHSTLSSADQMQVSPQDRLSSQQQILTANADVRRTGTGNRSKRRCDGDRSRESPKHQIEEPLPMGWERLVWVETAEEDQTPSPSINEVTEEITVSTGRGDTHEEDNYAGLCKRPDDSAEMVRDNAPLCKGQTTRDRFLTGNGQRDVMHMAGDELSSSALGRPGGELSRAAVEKLGDELSLVAEEKPGDELAPSLVEEPGDQGSSCIADKPGDEVAPSEEKLRAGLSPSVLEKAASGVSPLEVEEKRQASNEVGAPSEGDRVYSGDHRRPGAKLDLRSMKQKENECPSAPSKPLQPASTPVATGKCSEAAILARSSVRAVEVKRREDSHSIERWRSALYPAAIQAFWLAIAREVTPSIIPPSLVRLSLLLPASRLSFQSAKRRRRCSTLLSVSAKPQKTVSDKATRDTKFCRRGMSSPRSLRSRLKPPARSLLPTPDHLDLLDAPFSKTEGWGRIAGVVPCRPSAGSAGRADEGRSSYEHIAVAPANGLHLSAAPGTAVGDSFNGRPSCSNRTRALSVTTRASGNTASPCIAEKIWCDVEILPTPTTGRETLLENAKPEPPVASSESIPTTTGDDTAGVLTQLTTEERRQQPFKLHTPCGFTSSPVCPEKLQSGRPDSDVRPRATESGGKHPEPAKLPRENAAPSIFGSAQRRFCMLGGPTEEYLASDNEISKSATLSEEAVLPNRHRNDTQAKKDGGTGCRQPEENNKSTQIRGAALPGALPTQSPSRPSCYAVAREELTDWRNVRKESMRGNEEISATRNSAAESRALCGELASPKSRGREGTDAVRLPNGQPNSPTSLNSLDGGSSFPSQLGGVGRHQKEARDIAVRETARGGHGVNIKPHEPHKCTVIRGHLSRPEILDRTTNRSAVRRRNHRPPDYLRLSTSDCAAHCFGVYLRDGVSGALPLVLRLRVSFPFPRTLSLRADGHDHIPYSGQARQVDHIPRGGGASVTLMGCAGIGHCEGTGAAVVESTQQSSPKAKTKSCLQGGSALLHSHPSHQRHGERRFLSPSKQANDEDIRVQSACAASIQETRTAESALADESTAVENLKVENTDQEMPPRAMDAYVAHSRGELERHLHHDPDTAMLPKPAVGLFHREHHAPPLSLHPQEQGPLTSVSCCPPSSTAQNPFPAGGQPPAQHATKPVASGSPSTRRLFGLASGRALTKTITRSSTRSGGGGAKRCSRREDETLALQSRGKGCHERYFGRCPAVLQSAPPLSCLYQRRRPRPRNCVSPFQGRTYLSIELRSRCRELLRERLVDHYLSSREWCLRACNVLGKGGNFCRSDECAGRGTTGHSCSSEAGVSQLVEDAHEETCGDRLMTESLLGSVTAASVGGAKASSGLLAELHSDDKHQQHKRAGEAAAQVREERQTEGTTVHHTPLGETEKHIQSDLPLVRAPILKRKTFAAEPSNCCNIPRCGKAQQRLHAEDRQSAGRRKAGQEKGVDSCTVLVSRSPPRTEMRVPSSFPDFARRTKHLLKGVSSLRTISCSDGPLCISGGEVTERLNTQTHTRRPLLHIRLCTLWISFDLVMPPGYSFADPVEKSGGRLPTAKLPLLKRGIVGLAAVGSCRTPKALREDHHESTNQPGKLSTSQHRHERPSGDTSLPDALQGQPAGKEHQEAGEEKFEAEQSSRDEKMQHSTDSDEATRGTLSVEIPGDQAKGLPNKRCRFFCEGTDQENRSSVVTTLEQSTILWTSPAAGHLNEVGGEVSDNMKSREATLWQRKKLRTMGGHMHDKGGAQATTRGHGSERLPCSLSRGDKEEEARLSETIEYTCKVRPKEEKDGSSEQNRQAPAGEVAQEMGPKTNCAGSPAEDLHAATLDKEAKKDWCTEERGPCQSASAGIYFPPTYESGVMGHQQRSRYDEPRINEEAQCEAEESLRHRRRTENPDSLTEQRNMSSVASPRTCRSARRETQTEEGRREIRQGAAASEARANQAVGLRRWLGQDVISLQLGKPDDFSRVISWGLDWFCSSASQSSWQISQALSQGLRPSSHWSRDGTGANCYVQEGDEEELLSTAVTGEENPALRMSTEECPEEPESVARQQLGAWQNIEVVVTACPYRLRQDFTGDAQQENPSTTVSEVRSHQMRLLRHFDADRISEARSRVSSRICGRIGGCDPVIPWRTMFPSGPRSDSRATLVTAHIPHTLSGEARTGAHTRRASLSTPGAPAGGRAATRREPRPFADYKDIACCGRASAEFIRGVIETTRRRRTLFRYGMETLAKLLMEIEQNPQTAVDADENGKGSATGGQTGISASKHRCEDSQLRTTLPPSLRFPPRESDHSTDGSLFAAFASPCPPEGGPGIPVLAAPCPASVSSHDRSLCHPASKPGRAVLEQQSPEHEDDSRTVVILFSPAPTSPKQSCSEGRGRHSEHTSMNQTRCAFPQLSGHQPGRQETSQTGVLPVMQPVSTVSENMAEGAVHCGGPARSAASVGVYAACRHTDDRSTAVAEPSKSTRPLNNRIDIATKRESTVHALTGGAHLGHAPGGEPEHTSLALGEGTTVCAAQEAQSSLGSRILAGGAEEEAGPSSCGTQDLTPLTAEECRGQDHQESEGRGCRSLSKADGPLRIQISTFQQPGTDGKLQDAEDSWHSQLGLATGRSCDSADGSHVPQQEQIRDSGHMCYSGRATDGQLDCGTRSRTTQQQPRTQRKFAIVREMPYRLTRVQSRAVKQSALPTAANLLAPEVKGSTASTASVIQKGLWGIETSAGHPLPTLSTGGGLFATESEQGMSGAAETAPGYGTSGSDGQRGLGGPARESATGNQSADITGVHGDAERRYEGLPAEAGGCGRLSESSSERYGVGGQPAKSVVATSPDYPGTFQVSSEPKQPGTQKKHKQIEDMVVGSPLDLPDSSCPGTNPESISSPLAGDQERRDNREDKRYTDSATTGPGQPLSDTLALPASPREFASRQGTCQTSAGSHDTCQLRGRQGFDGGEPGDREASRPTQDGLQAAALLNTLVPGNATVDTRVLSGLTDQFLSSGRRTDGGAGSPEATCGASPSEDLFSAVPLQSSNSRPHSHKRSTVLAGIPQVDLSHLTEPEQAGNTGVPGCHQILVAPSPVQRPGAPVSSLSSSGCLWDVSTQPRHVKAASEEDRLQEGCRGSMPEILRPLVQGTLHAAGECSSELEPCLVEEGQAPRQPFQEFRGSQPDNRKTEAHFDCPPLAAEASAVFGAPNRNTGAYPLTVHPAPHQETTAATPKAASNARPGSEYLFRVEEGSAISGVTHSPLEHGEAQNSQGCIHTSLSHKSSQETLVD</sequence>
<feature type="region of interest" description="Disordered" evidence="1">
    <location>
        <begin position="128"/>
        <end position="147"/>
    </location>
</feature>
<feature type="compositionally biased region" description="Basic and acidic residues" evidence="1">
    <location>
        <begin position="1033"/>
        <end position="1060"/>
    </location>
</feature>
<feature type="region of interest" description="Disordered" evidence="1">
    <location>
        <begin position="347"/>
        <end position="410"/>
    </location>
</feature>
<feature type="compositionally biased region" description="Polar residues" evidence="1">
    <location>
        <begin position="2664"/>
        <end position="2678"/>
    </location>
</feature>
<dbReference type="Proteomes" id="UP000221165">
    <property type="component" value="Unassembled WGS sequence"/>
</dbReference>
<feature type="region of interest" description="Disordered" evidence="1">
    <location>
        <begin position="3492"/>
        <end position="3544"/>
    </location>
</feature>
<feature type="region of interest" description="Disordered" evidence="1">
    <location>
        <begin position="1"/>
        <end position="21"/>
    </location>
</feature>
<name>A0A2C6KKU5_9APIC</name>
<feature type="compositionally biased region" description="Polar residues" evidence="1">
    <location>
        <begin position="134"/>
        <end position="146"/>
    </location>
</feature>
<evidence type="ECO:0000313" key="3">
    <source>
        <dbReference type="Proteomes" id="UP000221165"/>
    </source>
</evidence>
<feature type="compositionally biased region" description="Gly residues" evidence="1">
    <location>
        <begin position="3515"/>
        <end position="3527"/>
    </location>
</feature>
<dbReference type="GeneID" id="94432473"/>
<feature type="compositionally biased region" description="Polar residues" evidence="1">
    <location>
        <begin position="719"/>
        <end position="728"/>
    </location>
</feature>
<feature type="compositionally biased region" description="Basic and acidic residues" evidence="1">
    <location>
        <begin position="2636"/>
        <end position="2645"/>
    </location>
</feature>
<feature type="compositionally biased region" description="Low complexity" evidence="1">
    <location>
        <begin position="2940"/>
        <end position="2949"/>
    </location>
</feature>
<dbReference type="EMBL" id="MIGC01005327">
    <property type="protein sequence ID" value="PHJ17034.1"/>
    <property type="molecule type" value="Genomic_DNA"/>
</dbReference>
<feature type="compositionally biased region" description="Basic and acidic residues" evidence="1">
    <location>
        <begin position="985"/>
        <end position="998"/>
    </location>
</feature>
<feature type="compositionally biased region" description="Basic and acidic residues" evidence="1">
    <location>
        <begin position="2202"/>
        <end position="2221"/>
    </location>
</feature>
<feature type="compositionally biased region" description="Basic and acidic residues" evidence="1">
    <location>
        <begin position="1462"/>
        <end position="1483"/>
    </location>
</feature>
<feature type="compositionally biased region" description="Polar residues" evidence="1">
    <location>
        <begin position="3594"/>
        <end position="3605"/>
    </location>
</feature>
<feature type="compositionally biased region" description="Basic and acidic residues" evidence="1">
    <location>
        <begin position="2391"/>
        <end position="2423"/>
    </location>
</feature>
<feature type="compositionally biased region" description="Polar residues" evidence="1">
    <location>
        <begin position="785"/>
        <end position="803"/>
    </location>
</feature>
<feature type="region of interest" description="Disordered" evidence="1">
    <location>
        <begin position="643"/>
        <end position="682"/>
    </location>
</feature>
<dbReference type="RefSeq" id="XP_067918759.1">
    <property type="nucleotide sequence ID" value="XM_068069262.1"/>
</dbReference>
<feature type="region of interest" description="Disordered" evidence="1">
    <location>
        <begin position="2506"/>
        <end position="2587"/>
    </location>
</feature>
<evidence type="ECO:0000256" key="1">
    <source>
        <dbReference type="SAM" id="MobiDB-lite"/>
    </source>
</evidence>
<feature type="compositionally biased region" description="Polar residues" evidence="1">
    <location>
        <begin position="526"/>
        <end position="546"/>
    </location>
</feature>
<reference evidence="2 3" key="1">
    <citation type="journal article" date="2017" name="Int. J. Parasitol.">
        <title>The genome of the protozoan parasite Cystoisospora suis and a reverse vaccinology approach to identify vaccine candidates.</title>
        <authorList>
            <person name="Palmieri N."/>
            <person name="Shrestha A."/>
            <person name="Ruttkowski B."/>
            <person name="Beck T."/>
            <person name="Vogl C."/>
            <person name="Tomley F."/>
            <person name="Blake D.P."/>
            <person name="Joachim A."/>
        </authorList>
    </citation>
    <scope>NUCLEOTIDE SEQUENCE [LARGE SCALE GENOMIC DNA]</scope>
    <source>
        <strain evidence="2 3">Wien I</strain>
    </source>
</reference>
<feature type="region of interest" description="Disordered" evidence="1">
    <location>
        <begin position="1327"/>
        <end position="1351"/>
    </location>
</feature>
<feature type="region of interest" description="Disordered" evidence="1">
    <location>
        <begin position="785"/>
        <end position="833"/>
    </location>
</feature>
<feature type="region of interest" description="Disordered" evidence="1">
    <location>
        <begin position="1379"/>
        <end position="1417"/>
    </location>
</feature>
<feature type="compositionally biased region" description="Basic and acidic residues" evidence="1">
    <location>
        <begin position="1632"/>
        <end position="1641"/>
    </location>
</feature>
<feature type="non-terminal residue" evidence="2">
    <location>
        <position position="4028"/>
    </location>
</feature>
<feature type="compositionally biased region" description="Polar residues" evidence="1">
    <location>
        <begin position="3683"/>
        <end position="3696"/>
    </location>
</feature>
<feature type="region of interest" description="Disordered" evidence="1">
    <location>
        <begin position="1629"/>
        <end position="1649"/>
    </location>
</feature>
<feature type="region of interest" description="Disordered" evidence="1">
    <location>
        <begin position="712"/>
        <end position="752"/>
    </location>
</feature>
<feature type="region of interest" description="Disordered" evidence="1">
    <location>
        <begin position="1453"/>
        <end position="1488"/>
    </location>
</feature>
<feature type="compositionally biased region" description="Polar residues" evidence="1">
    <location>
        <begin position="2359"/>
        <end position="2368"/>
    </location>
</feature>
<feature type="region of interest" description="Disordered" evidence="1">
    <location>
        <begin position="3129"/>
        <end position="3151"/>
    </location>
</feature>
<feature type="compositionally biased region" description="Polar residues" evidence="1">
    <location>
        <begin position="4006"/>
        <end position="4028"/>
    </location>
</feature>
<feature type="compositionally biased region" description="Polar residues" evidence="1">
    <location>
        <begin position="3628"/>
        <end position="3638"/>
    </location>
</feature>
<feature type="region of interest" description="Disordered" evidence="1">
    <location>
        <begin position="1898"/>
        <end position="1927"/>
    </location>
</feature>
<feature type="region of interest" description="Disordered" evidence="1">
    <location>
        <begin position="3752"/>
        <end position="3774"/>
    </location>
</feature>
<feature type="region of interest" description="Disordered" evidence="1">
    <location>
        <begin position="3556"/>
        <end position="3719"/>
    </location>
</feature>
<proteinExistence type="predicted"/>
<comment type="caution">
    <text evidence="2">The sequence shown here is derived from an EMBL/GenBank/DDBJ whole genome shotgun (WGS) entry which is preliminary data.</text>
</comment>
<feature type="compositionally biased region" description="Polar residues" evidence="1">
    <location>
        <begin position="1749"/>
        <end position="1763"/>
    </location>
</feature>
<feature type="region of interest" description="Disordered" evidence="1">
    <location>
        <begin position="960"/>
        <end position="1076"/>
    </location>
</feature>
<feature type="region of interest" description="Disordered" evidence="1">
    <location>
        <begin position="444"/>
        <end position="550"/>
    </location>
</feature>
<dbReference type="VEuPathDB" id="ToxoDB:CSUI_009143"/>
<feature type="region of interest" description="Disordered" evidence="1">
    <location>
        <begin position="2626"/>
        <end position="2706"/>
    </location>
</feature>
<feature type="region of interest" description="Disordered" evidence="1">
    <location>
        <begin position="2349"/>
        <end position="2436"/>
    </location>
</feature>
<feature type="region of interest" description="Disordered" evidence="1">
    <location>
        <begin position="1942"/>
        <end position="1964"/>
    </location>
</feature>
<feature type="compositionally biased region" description="Basic and acidic residues" evidence="1">
    <location>
        <begin position="820"/>
        <end position="833"/>
    </location>
</feature>
<feature type="compositionally biased region" description="Basic and acidic residues" evidence="1">
    <location>
        <begin position="3643"/>
        <end position="3656"/>
    </location>
</feature>
<feature type="region of interest" description="Disordered" evidence="1">
    <location>
        <begin position="3009"/>
        <end position="3061"/>
    </location>
</feature>
<feature type="compositionally biased region" description="Basic and acidic residues" evidence="1">
    <location>
        <begin position="665"/>
        <end position="677"/>
    </location>
</feature>
<feature type="region of interest" description="Disordered" evidence="1">
    <location>
        <begin position="2927"/>
        <end position="2955"/>
    </location>
</feature>
<feature type="compositionally biased region" description="Basic and acidic residues" evidence="1">
    <location>
        <begin position="2533"/>
        <end position="2544"/>
    </location>
</feature>
<feature type="region of interest" description="Disordered" evidence="1">
    <location>
        <begin position="1548"/>
        <end position="1599"/>
    </location>
</feature>
<evidence type="ECO:0000313" key="2">
    <source>
        <dbReference type="EMBL" id="PHJ17034.1"/>
    </source>
</evidence>